<proteinExistence type="predicted"/>
<evidence type="ECO:0000256" key="1">
    <source>
        <dbReference type="SAM" id="Coils"/>
    </source>
</evidence>
<feature type="chain" id="PRO_5045377088" evidence="3">
    <location>
        <begin position="23"/>
        <end position="397"/>
    </location>
</feature>
<comment type="caution">
    <text evidence="4">The sequence shown here is derived from an EMBL/GenBank/DDBJ whole genome shotgun (WGS) entry which is preliminary data.</text>
</comment>
<feature type="compositionally biased region" description="Basic and acidic residues" evidence="2">
    <location>
        <begin position="26"/>
        <end position="57"/>
    </location>
</feature>
<feature type="signal peptide" evidence="3">
    <location>
        <begin position="1"/>
        <end position="22"/>
    </location>
</feature>
<gene>
    <name evidence="4" type="ORF">ACFOU2_06405</name>
</gene>
<reference evidence="5" key="1">
    <citation type="journal article" date="2019" name="Int. J. Syst. Evol. Microbiol.">
        <title>The Global Catalogue of Microorganisms (GCM) 10K type strain sequencing project: providing services to taxonomists for standard genome sequencing and annotation.</title>
        <authorList>
            <consortium name="The Broad Institute Genomics Platform"/>
            <consortium name="The Broad Institute Genome Sequencing Center for Infectious Disease"/>
            <person name="Wu L."/>
            <person name="Ma J."/>
        </authorList>
    </citation>
    <scope>NUCLEOTIDE SEQUENCE [LARGE SCALE GENOMIC DNA]</scope>
    <source>
        <strain evidence="5">CCUG 61889</strain>
    </source>
</reference>
<dbReference type="RefSeq" id="WP_377913298.1">
    <property type="nucleotide sequence ID" value="NZ_JBHRZT010000020.1"/>
</dbReference>
<keyword evidence="1" id="KW-0175">Coiled coil</keyword>
<evidence type="ECO:0000313" key="5">
    <source>
        <dbReference type="Proteomes" id="UP001595752"/>
    </source>
</evidence>
<keyword evidence="5" id="KW-1185">Reference proteome</keyword>
<dbReference type="PROSITE" id="PS51257">
    <property type="entry name" value="PROKAR_LIPOPROTEIN"/>
    <property type="match status" value="1"/>
</dbReference>
<accession>A0ABV8AZQ8</accession>
<dbReference type="EMBL" id="JBHRZT010000020">
    <property type="protein sequence ID" value="MFC3883165.1"/>
    <property type="molecule type" value="Genomic_DNA"/>
</dbReference>
<keyword evidence="3" id="KW-0732">Signal</keyword>
<name>A0ABV8AZQ8_9BACI</name>
<protein>
    <submittedName>
        <fullName evidence="4">Uncharacterized protein</fullName>
    </submittedName>
</protein>
<sequence length="397" mass="44365">MAMKFKLLAALSVLSLALSACSNNEESAKVNTEKKEQTENKGNEKTEKAPETEKEEANYAEAFKEAVTELEKAKEGKDVDFDKVINIYQTNLQTLVQKRDAEFQDTVDQHITTALEAGKDGSMDKVVVKQIFDKLMQKVFFTTLRHEFVEVDENWGNKELVKEEVEEAKEFYSILQSTVEKRDAAYGTVLVDQVAGGFSEIEKAVDNDDKLGFLLGKQVVDKSLMKTFYLATGALPNGYATKAAGAAKENEAEAKVEQAEGWAFYQSLYGYLQKNAPEEGEYILKQFDLQTDVKTLDPAAVNKAFVRGFAKIALHEYEESQEYWGQEKSPVTALEGALFIDMIDSDIKSLLGDKAYTTLRDQAQKYLEAAKAKNKEEADQLLAQIQAALNTVIEKAK</sequence>
<evidence type="ECO:0000256" key="3">
    <source>
        <dbReference type="SAM" id="SignalP"/>
    </source>
</evidence>
<evidence type="ECO:0000313" key="4">
    <source>
        <dbReference type="EMBL" id="MFC3883165.1"/>
    </source>
</evidence>
<evidence type="ECO:0000256" key="2">
    <source>
        <dbReference type="SAM" id="MobiDB-lite"/>
    </source>
</evidence>
<feature type="coiled-coil region" evidence="1">
    <location>
        <begin position="360"/>
        <end position="395"/>
    </location>
</feature>
<feature type="region of interest" description="Disordered" evidence="2">
    <location>
        <begin position="24"/>
        <end position="57"/>
    </location>
</feature>
<organism evidence="4 5">
    <name type="scientific">Bacillus songklensis</name>
    <dbReference type="NCBI Taxonomy" id="1069116"/>
    <lineage>
        <taxon>Bacteria</taxon>
        <taxon>Bacillati</taxon>
        <taxon>Bacillota</taxon>
        <taxon>Bacilli</taxon>
        <taxon>Bacillales</taxon>
        <taxon>Bacillaceae</taxon>
        <taxon>Bacillus</taxon>
    </lineage>
</organism>
<dbReference type="Proteomes" id="UP001595752">
    <property type="component" value="Unassembled WGS sequence"/>
</dbReference>